<evidence type="ECO:0000256" key="2">
    <source>
        <dbReference type="ARBA" id="ARBA00022801"/>
    </source>
</evidence>
<dbReference type="GO" id="GO:0000272">
    <property type="term" value="P:polysaccharide catabolic process"/>
    <property type="evidence" value="ECO:0007669"/>
    <property type="project" value="InterPro"/>
</dbReference>
<evidence type="ECO:0000256" key="4">
    <source>
        <dbReference type="RuleBase" id="RU361153"/>
    </source>
</evidence>
<dbReference type="PANTHER" id="PTHR37398">
    <property type="entry name" value="ENDO-BETA-1,4-MANNANASE"/>
    <property type="match status" value="1"/>
</dbReference>
<proteinExistence type="evidence at transcript level"/>
<protein>
    <submittedName>
        <fullName evidence="7">Endo-beta 1-4 mannanase</fullName>
    </submittedName>
</protein>
<dbReference type="SUPFAM" id="SSF51445">
    <property type="entry name" value="(Trans)glycosidases"/>
    <property type="match status" value="1"/>
</dbReference>
<keyword evidence="5" id="KW-0732">Signal</keyword>
<keyword evidence="2 4" id="KW-0378">Hydrolase</keyword>
<dbReference type="Gene3D" id="3.20.20.80">
    <property type="entry name" value="Glycosidases"/>
    <property type="match status" value="1"/>
</dbReference>
<feature type="chain" id="PRO_5002851281" evidence="5">
    <location>
        <begin position="19"/>
        <end position="375"/>
    </location>
</feature>
<sequence length="375" mass="41703">MIPCAPVLLLLVLPAVECDRLQISGDYFTKDGSRVFLSGVNLAWVGYATDFGNNQFAARKSSYERFFKELHESGGSSIRIWIHVQGETSPLFDGNGYVTGLDSSGTFLSDMNELLGLGQKYNILVFFCLWNGAVKFDKEYRMDGLIRDTGKLTSYLQHALIPWVKSVKDNPAVGGWDIMNEPEGLINTQRSSNNPCLNATHLIPGGAGWAGRLYNYEDVQRFINWQVDAIRQTDPGALVTLGSWKAQVNTDEYGSHNHYSDHCLTQAGGKAQGVLQFYTVHSYGKRFDNLSPFKHQKSDYKLNKPLMVGEFASKNGGGMAIESMFQYAYGHGYCGAWSWSATDNYEGDAWETQKRGVASIRNNSDASKGTVHFTL</sequence>
<dbReference type="Pfam" id="PF00150">
    <property type="entry name" value="Cellulase"/>
    <property type="match status" value="1"/>
</dbReference>
<evidence type="ECO:0000259" key="6">
    <source>
        <dbReference type="Pfam" id="PF00150"/>
    </source>
</evidence>
<evidence type="ECO:0000313" key="7">
    <source>
        <dbReference type="EMBL" id="ACJ12612.1"/>
    </source>
</evidence>
<dbReference type="CAZy" id="GH5">
    <property type="family name" value="Glycoside Hydrolase Family 5"/>
</dbReference>
<accession>B6VEZ3</accession>
<dbReference type="InterPro" id="IPR017853">
    <property type="entry name" value="GH"/>
</dbReference>
<dbReference type="EMBL" id="FJ380209">
    <property type="protein sequence ID" value="ACJ12612.1"/>
    <property type="molecule type" value="mRNA"/>
</dbReference>
<organism evidence="7">
    <name type="scientific">Haliotis discus discus</name>
    <name type="common">disc abalone</name>
    <dbReference type="NCBI Taxonomy" id="91233"/>
    <lineage>
        <taxon>Eukaryota</taxon>
        <taxon>Metazoa</taxon>
        <taxon>Spiralia</taxon>
        <taxon>Lophotrochozoa</taxon>
        <taxon>Mollusca</taxon>
        <taxon>Gastropoda</taxon>
        <taxon>Vetigastropoda</taxon>
        <taxon>Lepetellida</taxon>
        <taxon>Haliotoidea</taxon>
        <taxon>Haliotidae</taxon>
        <taxon>Haliotis</taxon>
    </lineage>
</organism>
<dbReference type="SMR" id="B6VEZ3"/>
<dbReference type="GO" id="GO:0004553">
    <property type="term" value="F:hydrolase activity, hydrolyzing O-glycosyl compounds"/>
    <property type="evidence" value="ECO:0007669"/>
    <property type="project" value="InterPro"/>
</dbReference>
<dbReference type="InterPro" id="IPR001547">
    <property type="entry name" value="Glyco_hydro_5"/>
</dbReference>
<evidence type="ECO:0000256" key="1">
    <source>
        <dbReference type="ARBA" id="ARBA00005641"/>
    </source>
</evidence>
<name>B6VEZ3_HALDI</name>
<feature type="signal peptide" evidence="5">
    <location>
        <begin position="1"/>
        <end position="18"/>
    </location>
</feature>
<reference evidence="7" key="1">
    <citation type="submission" date="2008-10" db="EMBL/GenBank/DDBJ databases">
        <authorList>
            <person name="Lee J."/>
            <person name="Nikapitiya C."/>
        </authorList>
    </citation>
    <scope>NUCLEOTIDE SEQUENCE</scope>
</reference>
<evidence type="ECO:0000256" key="5">
    <source>
        <dbReference type="SAM" id="SignalP"/>
    </source>
</evidence>
<keyword evidence="3 4" id="KW-0326">Glycosidase</keyword>
<feature type="domain" description="Glycoside hydrolase family 5" evidence="6">
    <location>
        <begin position="149"/>
        <end position="341"/>
    </location>
</feature>
<evidence type="ECO:0000256" key="3">
    <source>
        <dbReference type="ARBA" id="ARBA00023295"/>
    </source>
</evidence>
<dbReference type="PANTHER" id="PTHR37398:SF3">
    <property type="entry name" value="GLYCOSIDE HYDROLASE FAMILY 5 DOMAIN-CONTAINING PROTEIN"/>
    <property type="match status" value="1"/>
</dbReference>
<dbReference type="AlphaFoldDB" id="B6VEZ3"/>
<comment type="similarity">
    <text evidence="1 4">Belongs to the glycosyl hydrolase 5 (cellulase A) family.</text>
</comment>